<dbReference type="GO" id="GO:1990246">
    <property type="term" value="C:uniplex complex"/>
    <property type="evidence" value="ECO:0007669"/>
    <property type="project" value="TreeGrafter"/>
</dbReference>
<comment type="caution">
    <text evidence="15">The sequence shown here is derived from an EMBL/GenBank/DDBJ whole genome shotgun (WGS) entry which is preliminary data.</text>
</comment>
<evidence type="ECO:0000256" key="12">
    <source>
        <dbReference type="ARBA" id="ARBA00023136"/>
    </source>
</evidence>
<evidence type="ECO:0000256" key="7">
    <source>
        <dbReference type="ARBA" id="ARBA00022792"/>
    </source>
</evidence>
<evidence type="ECO:0000256" key="6">
    <source>
        <dbReference type="ARBA" id="ARBA00022737"/>
    </source>
</evidence>
<dbReference type="InterPro" id="IPR039800">
    <property type="entry name" value="MICU1/2/3"/>
</dbReference>
<dbReference type="PROSITE" id="PS50222">
    <property type="entry name" value="EF_HAND_2"/>
    <property type="match status" value="2"/>
</dbReference>
<feature type="domain" description="EF-hand" evidence="14">
    <location>
        <begin position="120"/>
        <end position="155"/>
    </location>
</feature>
<dbReference type="Pfam" id="PF00036">
    <property type="entry name" value="EF-hand_1"/>
    <property type="match status" value="1"/>
</dbReference>
<dbReference type="Proteomes" id="UP000015453">
    <property type="component" value="Unassembled WGS sequence"/>
</dbReference>
<gene>
    <name evidence="15" type="ORF">M569_13012</name>
</gene>
<dbReference type="InterPro" id="IPR011992">
    <property type="entry name" value="EF-hand-dom_pair"/>
</dbReference>
<dbReference type="SMART" id="SM00054">
    <property type="entry name" value="EFh"/>
    <property type="match status" value="3"/>
</dbReference>
<comment type="similarity">
    <text evidence="13">Belongs to the MICU1 family. MICU1 subfamily.</text>
</comment>
<sequence length="349" mass="40156">KPAEKKPIFLFKDAYRRKVFFKYENRIRTGSPPEKVFEYFASLKMPSGEVCMTPADLMRAIVPVFPPSDAEAVRAGFLKGDLVTSELHCPPSEFFMLFDTDNDGLISFPEYIFFVTILSIPESSFSVAFKMFDIDGDGGIDKQEFKKVMALMRSLNRQGSSHRDGKRFGLQVSGSVENGGLLEYFFGKDGNERLGHDRFVRFLRELHDEMLRLEFEHYDFKSEGSISAKDFILSMVAAADARYIDKFLDLADEVTNEASLRDLRVTFEEFRNFAELRRKLEPFSVALFSYGRVNNGLLSKQDFKRGAEQVCGIRVSDGLVDLVFYVFDENRDGSLSWDEFVRVMQRRER</sequence>
<dbReference type="EMBL" id="AUSU01006592">
    <property type="protein sequence ID" value="EPS61781.1"/>
    <property type="molecule type" value="Genomic_DNA"/>
</dbReference>
<evidence type="ECO:0000256" key="8">
    <source>
        <dbReference type="ARBA" id="ARBA00022837"/>
    </source>
</evidence>
<comment type="subcellular location">
    <subcellularLocation>
        <location evidence="1">Mitochondrion inner membrane</location>
    </subcellularLocation>
    <subcellularLocation>
        <location evidence="2">Mitochondrion intermembrane space</location>
    </subcellularLocation>
</comment>
<evidence type="ECO:0000256" key="4">
    <source>
        <dbReference type="ARBA" id="ARBA00022568"/>
    </source>
</evidence>
<keyword evidence="5" id="KW-0479">Metal-binding</keyword>
<dbReference type="SUPFAM" id="SSF47473">
    <property type="entry name" value="EF-hand"/>
    <property type="match status" value="2"/>
</dbReference>
<dbReference type="PANTHER" id="PTHR12294">
    <property type="entry name" value="EF HAND DOMAIN FAMILY A1,A2-RELATED"/>
    <property type="match status" value="1"/>
</dbReference>
<protein>
    <recommendedName>
        <fullName evidence="14">EF-hand domain-containing protein</fullName>
    </recommendedName>
</protein>
<keyword evidence="4" id="KW-0109">Calcium transport</keyword>
<dbReference type="Pfam" id="PF13833">
    <property type="entry name" value="EF-hand_8"/>
    <property type="match status" value="1"/>
</dbReference>
<dbReference type="InterPro" id="IPR018247">
    <property type="entry name" value="EF_Hand_1_Ca_BS"/>
</dbReference>
<keyword evidence="12" id="KW-0472">Membrane</keyword>
<evidence type="ECO:0000256" key="11">
    <source>
        <dbReference type="ARBA" id="ARBA00023128"/>
    </source>
</evidence>
<dbReference type="PROSITE" id="PS00018">
    <property type="entry name" value="EF_HAND_1"/>
    <property type="match status" value="1"/>
</dbReference>
<keyword evidence="11" id="KW-0496">Mitochondrion</keyword>
<evidence type="ECO:0000313" key="16">
    <source>
        <dbReference type="Proteomes" id="UP000015453"/>
    </source>
</evidence>
<dbReference type="Gene3D" id="1.10.238.10">
    <property type="entry name" value="EF-hand"/>
    <property type="match status" value="3"/>
</dbReference>
<feature type="non-terminal residue" evidence="15">
    <location>
        <position position="1"/>
    </location>
</feature>
<name>S8CBM3_9LAMI</name>
<dbReference type="InterPro" id="IPR002048">
    <property type="entry name" value="EF_hand_dom"/>
</dbReference>
<evidence type="ECO:0000256" key="3">
    <source>
        <dbReference type="ARBA" id="ARBA00022448"/>
    </source>
</evidence>
<dbReference type="GO" id="GO:0005758">
    <property type="term" value="C:mitochondrial intermembrane space"/>
    <property type="evidence" value="ECO:0007669"/>
    <property type="project" value="UniProtKB-SubCell"/>
</dbReference>
<proteinExistence type="inferred from homology"/>
<evidence type="ECO:0000256" key="5">
    <source>
        <dbReference type="ARBA" id="ARBA00022723"/>
    </source>
</evidence>
<keyword evidence="9" id="KW-0809">Transit peptide</keyword>
<evidence type="ECO:0000256" key="10">
    <source>
        <dbReference type="ARBA" id="ARBA00023065"/>
    </source>
</evidence>
<evidence type="ECO:0000256" key="9">
    <source>
        <dbReference type="ARBA" id="ARBA00022946"/>
    </source>
</evidence>
<evidence type="ECO:0000313" key="15">
    <source>
        <dbReference type="EMBL" id="EPS61781.1"/>
    </source>
</evidence>
<dbReference type="OrthoDB" id="186625at2759"/>
<dbReference type="GO" id="GO:0005509">
    <property type="term" value="F:calcium ion binding"/>
    <property type="evidence" value="ECO:0007669"/>
    <property type="project" value="InterPro"/>
</dbReference>
<organism evidence="15 16">
    <name type="scientific">Genlisea aurea</name>
    <dbReference type="NCBI Taxonomy" id="192259"/>
    <lineage>
        <taxon>Eukaryota</taxon>
        <taxon>Viridiplantae</taxon>
        <taxon>Streptophyta</taxon>
        <taxon>Embryophyta</taxon>
        <taxon>Tracheophyta</taxon>
        <taxon>Spermatophyta</taxon>
        <taxon>Magnoliopsida</taxon>
        <taxon>eudicotyledons</taxon>
        <taxon>Gunneridae</taxon>
        <taxon>Pentapetalae</taxon>
        <taxon>asterids</taxon>
        <taxon>lamiids</taxon>
        <taxon>Lamiales</taxon>
        <taxon>Lentibulariaceae</taxon>
        <taxon>Genlisea</taxon>
    </lineage>
</organism>
<dbReference type="GO" id="GO:0036444">
    <property type="term" value="P:calcium import into the mitochondrion"/>
    <property type="evidence" value="ECO:0007669"/>
    <property type="project" value="TreeGrafter"/>
</dbReference>
<dbReference type="CDD" id="cd00051">
    <property type="entry name" value="EFh"/>
    <property type="match status" value="1"/>
</dbReference>
<dbReference type="CDD" id="cd15900">
    <property type="entry name" value="EFh_MICU"/>
    <property type="match status" value="1"/>
</dbReference>
<evidence type="ECO:0000256" key="13">
    <source>
        <dbReference type="ARBA" id="ARBA00038333"/>
    </source>
</evidence>
<dbReference type="AlphaFoldDB" id="S8CBM3"/>
<dbReference type="Pfam" id="PF13202">
    <property type="entry name" value="EF-hand_5"/>
    <property type="match status" value="1"/>
</dbReference>
<dbReference type="PANTHER" id="PTHR12294:SF1">
    <property type="entry name" value="CALCIUM UPTAKE PROTEIN 1, MITOCHONDRIAL"/>
    <property type="match status" value="1"/>
</dbReference>
<keyword evidence="6" id="KW-0677">Repeat</keyword>
<keyword evidence="10" id="KW-0406">Ion transport</keyword>
<accession>S8CBM3</accession>
<evidence type="ECO:0000256" key="2">
    <source>
        <dbReference type="ARBA" id="ARBA00004569"/>
    </source>
</evidence>
<keyword evidence="8" id="KW-0106">Calcium</keyword>
<feature type="domain" description="EF-hand" evidence="14">
    <location>
        <begin position="315"/>
        <end position="349"/>
    </location>
</feature>
<reference evidence="15 16" key="1">
    <citation type="journal article" date="2013" name="BMC Genomics">
        <title>The miniature genome of a carnivorous plant Genlisea aurea contains a low number of genes and short non-coding sequences.</title>
        <authorList>
            <person name="Leushkin E.V."/>
            <person name="Sutormin R.A."/>
            <person name="Nabieva E.R."/>
            <person name="Penin A.A."/>
            <person name="Kondrashov A.S."/>
            <person name="Logacheva M.D."/>
        </authorList>
    </citation>
    <scope>NUCLEOTIDE SEQUENCE [LARGE SCALE GENOMIC DNA]</scope>
</reference>
<feature type="non-terminal residue" evidence="15">
    <location>
        <position position="349"/>
    </location>
</feature>
<keyword evidence="16" id="KW-1185">Reference proteome</keyword>
<keyword evidence="7" id="KW-0999">Mitochondrion inner membrane</keyword>
<evidence type="ECO:0000259" key="14">
    <source>
        <dbReference type="PROSITE" id="PS50222"/>
    </source>
</evidence>
<dbReference type="GO" id="GO:0051560">
    <property type="term" value="P:mitochondrial calcium ion homeostasis"/>
    <property type="evidence" value="ECO:0007669"/>
    <property type="project" value="TreeGrafter"/>
</dbReference>
<evidence type="ECO:0000256" key="1">
    <source>
        <dbReference type="ARBA" id="ARBA00004273"/>
    </source>
</evidence>
<keyword evidence="3" id="KW-0813">Transport</keyword>